<comment type="similarity">
    <text evidence="7">Belongs to the binding-protein-dependent transport system permease family.</text>
</comment>
<evidence type="ECO:0000256" key="7">
    <source>
        <dbReference type="RuleBase" id="RU363032"/>
    </source>
</evidence>
<dbReference type="Gene3D" id="1.10.3720.10">
    <property type="entry name" value="MetI-like"/>
    <property type="match status" value="1"/>
</dbReference>
<name>A0A0A7KFX5_9DEIO</name>
<evidence type="ECO:0000259" key="8">
    <source>
        <dbReference type="PROSITE" id="PS50928"/>
    </source>
</evidence>
<dbReference type="SUPFAM" id="SSF161098">
    <property type="entry name" value="MetI-like"/>
    <property type="match status" value="1"/>
</dbReference>
<dbReference type="Proteomes" id="UP000030634">
    <property type="component" value="Chromosome"/>
</dbReference>
<comment type="subcellular location">
    <subcellularLocation>
        <location evidence="1 7">Cell membrane</location>
        <topology evidence="1 7">Multi-pass membrane protein</topology>
    </subcellularLocation>
</comment>
<gene>
    <name evidence="9" type="ORF">QR90_07880</name>
</gene>
<dbReference type="GO" id="GO:0055085">
    <property type="term" value="P:transmembrane transport"/>
    <property type="evidence" value="ECO:0007669"/>
    <property type="project" value="InterPro"/>
</dbReference>
<keyword evidence="4 7" id="KW-0812">Transmembrane</keyword>
<dbReference type="PANTHER" id="PTHR30193:SF37">
    <property type="entry name" value="INNER MEMBRANE ABC TRANSPORTER PERMEASE PROTEIN YCJO"/>
    <property type="match status" value="1"/>
</dbReference>
<evidence type="ECO:0000313" key="10">
    <source>
        <dbReference type="Proteomes" id="UP000030634"/>
    </source>
</evidence>
<evidence type="ECO:0000256" key="6">
    <source>
        <dbReference type="ARBA" id="ARBA00023136"/>
    </source>
</evidence>
<evidence type="ECO:0000256" key="3">
    <source>
        <dbReference type="ARBA" id="ARBA00022475"/>
    </source>
</evidence>
<evidence type="ECO:0000313" key="9">
    <source>
        <dbReference type="EMBL" id="AIZ45051.1"/>
    </source>
</evidence>
<evidence type="ECO:0000256" key="1">
    <source>
        <dbReference type="ARBA" id="ARBA00004651"/>
    </source>
</evidence>
<dbReference type="STRING" id="1182571.QR90_07880"/>
<dbReference type="KEGG" id="dsw:QR90_07880"/>
<feature type="transmembrane region" description="Helical" evidence="7">
    <location>
        <begin position="27"/>
        <end position="59"/>
    </location>
</feature>
<dbReference type="InterPro" id="IPR000515">
    <property type="entry name" value="MetI-like"/>
</dbReference>
<dbReference type="HOGENOM" id="CLU_016047_0_2_0"/>
<dbReference type="InterPro" id="IPR051393">
    <property type="entry name" value="ABC_transporter_permease"/>
</dbReference>
<organism evidence="9 10">
    <name type="scientific">Deinococcus radiopugnans</name>
    <dbReference type="NCBI Taxonomy" id="57497"/>
    <lineage>
        <taxon>Bacteria</taxon>
        <taxon>Thermotogati</taxon>
        <taxon>Deinococcota</taxon>
        <taxon>Deinococci</taxon>
        <taxon>Deinococcales</taxon>
        <taxon>Deinococcaceae</taxon>
        <taxon>Deinococcus</taxon>
    </lineage>
</organism>
<dbReference type="GO" id="GO:0005886">
    <property type="term" value="C:plasma membrane"/>
    <property type="evidence" value="ECO:0007669"/>
    <property type="project" value="UniProtKB-SubCell"/>
</dbReference>
<feature type="transmembrane region" description="Helical" evidence="7">
    <location>
        <begin position="289"/>
        <end position="309"/>
    </location>
</feature>
<dbReference type="InterPro" id="IPR035906">
    <property type="entry name" value="MetI-like_sf"/>
</dbReference>
<feature type="transmembrane region" description="Helical" evidence="7">
    <location>
        <begin position="94"/>
        <end position="116"/>
    </location>
</feature>
<dbReference type="EMBL" id="CP010028">
    <property type="protein sequence ID" value="AIZ45051.1"/>
    <property type="molecule type" value="Genomic_DNA"/>
</dbReference>
<feature type="transmembrane region" description="Helical" evidence="7">
    <location>
        <begin position="224"/>
        <end position="244"/>
    </location>
</feature>
<evidence type="ECO:0000256" key="5">
    <source>
        <dbReference type="ARBA" id="ARBA00022989"/>
    </source>
</evidence>
<dbReference type="PANTHER" id="PTHR30193">
    <property type="entry name" value="ABC TRANSPORTER PERMEASE PROTEIN"/>
    <property type="match status" value="1"/>
</dbReference>
<keyword evidence="2 7" id="KW-0813">Transport</keyword>
<dbReference type="AlphaFoldDB" id="A0A0A7KFX5"/>
<protein>
    <submittedName>
        <fullName evidence="9">Cytochrome C biogenesis protein</fullName>
    </submittedName>
</protein>
<evidence type="ECO:0000256" key="4">
    <source>
        <dbReference type="ARBA" id="ARBA00022692"/>
    </source>
</evidence>
<dbReference type="CDD" id="cd06261">
    <property type="entry name" value="TM_PBP2"/>
    <property type="match status" value="1"/>
</dbReference>
<sequence>MQERVPLPTSPPRQRRRWSYTRFQQRFAPYIFTSPFFVLFLIFGLFPLGFSLFLAFHLWNPLDGLGNWEYVGWENFQLALGARDQFWVALKNTVWIGLLSGVPQHLVALPLAFVINQSLRRWQGSISTILFLPYITNAVAITIVFGMLYSENLGLLNYALSAVGLGPVRWLALPELVPVSVAAVVFWRYVGWNVILYLSGLQAISEDVYEAATVDGASSAQKFFYITLPLLRPMMFYAFTLTIVGNMQLFEEPFIMVGQAGGSGGAALTSAMHIYNVAFRDLDMGYGSAMAWLLFLAIFVLSMVNNYLFSRGGGRQ</sequence>
<dbReference type="SUPFAM" id="SSF160964">
    <property type="entry name" value="MalF N-terminal region-like"/>
    <property type="match status" value="1"/>
</dbReference>
<accession>A0A0A7KFX5</accession>
<keyword evidence="3" id="KW-1003">Cell membrane</keyword>
<keyword evidence="5 7" id="KW-1133">Transmembrane helix</keyword>
<proteinExistence type="inferred from homology"/>
<dbReference type="Pfam" id="PF00528">
    <property type="entry name" value="BPD_transp_1"/>
    <property type="match status" value="1"/>
</dbReference>
<evidence type="ECO:0000256" key="2">
    <source>
        <dbReference type="ARBA" id="ARBA00022448"/>
    </source>
</evidence>
<feature type="transmembrane region" description="Helical" evidence="7">
    <location>
        <begin position="128"/>
        <end position="149"/>
    </location>
</feature>
<feature type="domain" description="ABC transmembrane type-1" evidence="8">
    <location>
        <begin position="90"/>
        <end position="305"/>
    </location>
</feature>
<reference evidence="10" key="1">
    <citation type="submission" date="2014-11" db="EMBL/GenBank/DDBJ databases">
        <title>Hymenobacter sp. DG25B genome submission.</title>
        <authorList>
            <person name="Jung H.-Y."/>
            <person name="Kim M.K."/>
            <person name="Srinivasan S."/>
            <person name="Lim S."/>
        </authorList>
    </citation>
    <scope>NUCLEOTIDE SEQUENCE [LARGE SCALE GENOMIC DNA]</scope>
    <source>
        <strain evidence="10">DY59</strain>
    </source>
</reference>
<dbReference type="RefSeq" id="WP_039683654.1">
    <property type="nucleotide sequence ID" value="NZ_CP010028.1"/>
</dbReference>
<keyword evidence="6 7" id="KW-0472">Membrane</keyword>
<dbReference type="PROSITE" id="PS50928">
    <property type="entry name" value="ABC_TM1"/>
    <property type="match status" value="1"/>
</dbReference>